<proteinExistence type="predicted"/>
<dbReference type="EMBL" id="OY757061">
    <property type="protein sequence ID" value="CAK1344595.1"/>
    <property type="molecule type" value="Genomic_DNA"/>
</dbReference>
<dbReference type="InterPro" id="IPR020335">
    <property type="entry name" value="Phage_T7_Gp13"/>
</dbReference>
<evidence type="ECO:0000313" key="1">
    <source>
        <dbReference type="EMBL" id="CAK1344595.1"/>
    </source>
</evidence>
<protein>
    <submittedName>
        <fullName evidence="1">Internal virion protein</fullName>
    </submittedName>
</protein>
<reference evidence="1" key="1">
    <citation type="submission" date="2023-10" db="EMBL/GenBank/DDBJ databases">
        <authorList>
            <person name="Robby Concha-Eloko"/>
            <person name="Pilar Barberan- Martinez"/>
            <person name="Rafael Sanjuan"/>
            <person name="Pilar Domingo-Calap"/>
        </authorList>
    </citation>
    <scope>NUCLEOTIDE SEQUENCE</scope>
</reference>
<sequence>MYIRTSKSTDFEVFTPAHHDILEAEAYGITPSFPPASECVTMDLNGFPLAIGGNNGDQVWFVTSDQVWRLNRAMKLRFHRLICEYRDKVLEVHPVLWNFVWIGNHPHIRFLKSIGAVFHEEYTADGKFQLFTIRR</sequence>
<keyword evidence="2" id="KW-1185">Reference proteome</keyword>
<dbReference type="Proteomes" id="UP001296230">
    <property type="component" value="Chromosome"/>
</dbReference>
<dbReference type="Pfam" id="PF11090">
    <property type="entry name" value="Phage_T7_Gp13"/>
    <property type="match status" value="1"/>
</dbReference>
<accession>A0AAD2Q0S2</accession>
<organism evidence="1 2">
    <name type="scientific">Klebsiella phage vB_Kpn_K10PH82C1</name>
    <dbReference type="NCBI Taxonomy" id="3071631"/>
    <lineage>
        <taxon>Viruses</taxon>
        <taxon>Duplodnaviria</taxon>
        <taxon>Heunggongvirae</taxon>
        <taxon>Uroviricota</taxon>
        <taxon>Caudoviricetes</taxon>
        <taxon>Autographivirales</taxon>
        <taxon>Autotranscriptaviridae</taxon>
        <taxon>Studiervirinae</taxon>
        <taxon>Benllochvirus</taxon>
        <taxon>Benllochvirus K10PH82C1</taxon>
    </lineage>
</organism>
<gene>
    <name evidence="1" type="ORF">K10PH82C1_LOCUS46</name>
</gene>
<name>A0AAD2Q0S2_9CAUD</name>
<evidence type="ECO:0000313" key="2">
    <source>
        <dbReference type="Proteomes" id="UP001296230"/>
    </source>
</evidence>